<comment type="caution">
    <text evidence="2">The sequence shown here is derived from an EMBL/GenBank/DDBJ whole genome shotgun (WGS) entry which is preliminary data.</text>
</comment>
<dbReference type="AlphaFoldDB" id="A0AAD4L7D2"/>
<dbReference type="Proteomes" id="UP001201163">
    <property type="component" value="Unassembled WGS sequence"/>
</dbReference>
<name>A0AAD4L7D2_9AGAM</name>
<dbReference type="EMBL" id="JAKELL010000118">
    <property type="protein sequence ID" value="KAH8981308.1"/>
    <property type="molecule type" value="Genomic_DNA"/>
</dbReference>
<reference evidence="2" key="1">
    <citation type="submission" date="2022-01" db="EMBL/GenBank/DDBJ databases">
        <title>Comparative genomics reveals a dynamic genome evolution in the ectomycorrhizal milk-cap (Lactarius) mushrooms.</title>
        <authorList>
            <consortium name="DOE Joint Genome Institute"/>
            <person name="Lebreton A."/>
            <person name="Tang N."/>
            <person name="Kuo A."/>
            <person name="LaButti K."/>
            <person name="Drula E."/>
            <person name="Barry K."/>
            <person name="Clum A."/>
            <person name="Lipzen A."/>
            <person name="Mousain D."/>
            <person name="Ng V."/>
            <person name="Wang R."/>
            <person name="Wang X."/>
            <person name="Dai Y."/>
            <person name="Henrissat B."/>
            <person name="Grigoriev I.V."/>
            <person name="Guerin-Laguette A."/>
            <person name="Yu F."/>
            <person name="Martin F.M."/>
        </authorList>
    </citation>
    <scope>NUCLEOTIDE SEQUENCE</scope>
    <source>
        <strain evidence="2">QP</strain>
    </source>
</reference>
<feature type="region of interest" description="Disordered" evidence="1">
    <location>
        <begin position="39"/>
        <end position="60"/>
    </location>
</feature>
<feature type="region of interest" description="Disordered" evidence="1">
    <location>
        <begin position="110"/>
        <end position="155"/>
    </location>
</feature>
<evidence type="ECO:0000256" key="1">
    <source>
        <dbReference type="SAM" id="MobiDB-lite"/>
    </source>
</evidence>
<protein>
    <submittedName>
        <fullName evidence="2">Uncharacterized protein</fullName>
    </submittedName>
</protein>
<evidence type="ECO:0000313" key="4">
    <source>
        <dbReference type="Proteomes" id="UP001201163"/>
    </source>
</evidence>
<evidence type="ECO:0000313" key="2">
    <source>
        <dbReference type="EMBL" id="KAH8981308.1"/>
    </source>
</evidence>
<accession>A0AAD4L7D2</accession>
<dbReference type="EMBL" id="JAKELL010000034">
    <property type="protein sequence ID" value="KAH8989820.1"/>
    <property type="molecule type" value="Genomic_DNA"/>
</dbReference>
<organism evidence="2 4">
    <name type="scientific">Lactarius akahatsu</name>
    <dbReference type="NCBI Taxonomy" id="416441"/>
    <lineage>
        <taxon>Eukaryota</taxon>
        <taxon>Fungi</taxon>
        <taxon>Dikarya</taxon>
        <taxon>Basidiomycota</taxon>
        <taxon>Agaricomycotina</taxon>
        <taxon>Agaricomycetes</taxon>
        <taxon>Russulales</taxon>
        <taxon>Russulaceae</taxon>
        <taxon>Lactarius</taxon>
    </lineage>
</organism>
<evidence type="ECO:0000313" key="3">
    <source>
        <dbReference type="EMBL" id="KAH8989820.1"/>
    </source>
</evidence>
<gene>
    <name evidence="3" type="ORF">EDB92DRAFT_1866863</name>
    <name evidence="2" type="ORF">EDB92DRAFT_1897951</name>
</gene>
<proteinExistence type="predicted"/>
<keyword evidence="4" id="KW-1185">Reference proteome</keyword>
<sequence length="229" mass="23554">MDVPPLNNDISSPLIAVSSQIAFESFHVLPASHVLTPAGATQGHGTSAIPRSTPKASTSTFPPLASISPQDGAISPYDAVLCIPSSDVSDMSSPPSPIPALDNVLHTVSQLSSDPPATRPDYAPRPEAPHSSIRAITPPAPSRPLSTSAPDPGVNDDGVGSTKAALRNYEVLFEPPSVNPTNAVAAAGHKLPSPTLPAVTGVVTRAPSRLSLDSGHTGDRPLSHRYNIV</sequence>